<comment type="caution">
    <text evidence="1">The sequence shown here is derived from an EMBL/GenBank/DDBJ whole genome shotgun (WGS) entry which is preliminary data.</text>
</comment>
<sequence>MKTPDIFMISKTAVARNKPRSTASAIIDTIAGTEVFRSDTGSGLLGCVS</sequence>
<dbReference type="EMBL" id="JAOH01000002">
    <property type="protein sequence ID" value="EUA61509.1"/>
    <property type="molecule type" value="Genomic_DNA"/>
</dbReference>
<proteinExistence type="predicted"/>
<dbReference type="AlphaFoldDB" id="A0A829QGK7"/>
<protein>
    <submittedName>
        <fullName evidence="1">Uncharacterized protein</fullName>
    </submittedName>
</protein>
<name>A0A829QGK7_9MYCO</name>
<evidence type="ECO:0000313" key="1">
    <source>
        <dbReference type="EMBL" id="EUA61509.1"/>
    </source>
</evidence>
<evidence type="ECO:0000313" key="2">
    <source>
        <dbReference type="Proteomes" id="UP000021210"/>
    </source>
</evidence>
<accession>A0A829QGK7</accession>
<dbReference type="Proteomes" id="UP000021210">
    <property type="component" value="Unassembled WGS sequence"/>
</dbReference>
<organism evidence="1 2">
    <name type="scientific">Mycobacteroides abscessus 1948</name>
    <dbReference type="NCBI Taxonomy" id="1299323"/>
    <lineage>
        <taxon>Bacteria</taxon>
        <taxon>Bacillati</taxon>
        <taxon>Actinomycetota</taxon>
        <taxon>Actinomycetes</taxon>
        <taxon>Mycobacteriales</taxon>
        <taxon>Mycobacteriaceae</taxon>
        <taxon>Mycobacteroides</taxon>
        <taxon>Mycobacteroides abscessus</taxon>
    </lineage>
</organism>
<reference evidence="1 2" key="1">
    <citation type="submission" date="2013-12" db="EMBL/GenBank/DDBJ databases">
        <authorList>
            <person name="Zelazny A."/>
            <person name="Olivier K."/>
            <person name="Holland S."/>
            <person name="Lenaerts A."/>
            <person name="Ordway D."/>
            <person name="DeGroote M.A."/>
            <person name="Parker T."/>
            <person name="Sizemore C."/>
            <person name="Tallon L.J."/>
            <person name="Sadzewicz L.K."/>
            <person name="Sengamalay N."/>
            <person name="Fraser C.M."/>
            <person name="Hine E."/>
            <person name="Shefchek K.A."/>
            <person name="Das S.P."/>
            <person name="Tettelin H."/>
        </authorList>
    </citation>
    <scope>NUCLEOTIDE SEQUENCE [LARGE SCALE GENOMIC DNA]</scope>
    <source>
        <strain evidence="1 2">1948</strain>
    </source>
</reference>
<gene>
    <name evidence="1" type="ORF">I542_1648</name>
</gene>